<feature type="domain" description="Response regulatory" evidence="8">
    <location>
        <begin position="3"/>
        <end position="116"/>
    </location>
</feature>
<keyword evidence="4 7" id="KW-0238">DNA-binding</keyword>
<name>I3VIF7_9BACT</name>
<feature type="domain" description="OmpR/PhoB-type" evidence="9">
    <location>
        <begin position="136"/>
        <end position="235"/>
    </location>
</feature>
<dbReference type="GO" id="GO:0032993">
    <property type="term" value="C:protein-DNA complex"/>
    <property type="evidence" value="ECO:0007669"/>
    <property type="project" value="TreeGrafter"/>
</dbReference>
<dbReference type="FunFam" id="3.40.50.2300:FF:000001">
    <property type="entry name" value="DNA-binding response regulator PhoB"/>
    <property type="match status" value="1"/>
</dbReference>
<dbReference type="InterPro" id="IPR039420">
    <property type="entry name" value="WalR-like"/>
</dbReference>
<dbReference type="FunFam" id="1.10.10.10:FF:000018">
    <property type="entry name" value="DNA-binding response regulator ResD"/>
    <property type="match status" value="1"/>
</dbReference>
<feature type="modified residue" description="4-aspartylphosphate" evidence="6">
    <location>
        <position position="52"/>
    </location>
</feature>
<keyword evidence="3" id="KW-0805">Transcription regulation</keyword>
<dbReference type="InterPro" id="IPR011006">
    <property type="entry name" value="CheY-like_superfamily"/>
</dbReference>
<dbReference type="GO" id="GO:0006355">
    <property type="term" value="P:regulation of DNA-templated transcription"/>
    <property type="evidence" value="ECO:0007669"/>
    <property type="project" value="InterPro"/>
</dbReference>
<evidence type="ECO:0000313" key="10">
    <source>
        <dbReference type="EMBL" id="AFK79163.1"/>
    </source>
</evidence>
<dbReference type="CDD" id="cd00383">
    <property type="entry name" value="trans_reg_C"/>
    <property type="match status" value="1"/>
</dbReference>
<evidence type="ECO:0000256" key="7">
    <source>
        <dbReference type="PROSITE-ProRule" id="PRU01091"/>
    </source>
</evidence>
<dbReference type="PROSITE" id="PS50110">
    <property type="entry name" value="RESPONSE_REGULATORY"/>
    <property type="match status" value="1"/>
</dbReference>
<evidence type="ECO:0000256" key="4">
    <source>
        <dbReference type="ARBA" id="ARBA00023125"/>
    </source>
</evidence>
<reference evidence="10" key="1">
    <citation type="submission" date="2012-04" db="EMBL/GenBank/DDBJ databases">
        <title>Characterization of mineral phosphate solubilization trait from soil metagenome.</title>
        <authorList>
            <person name="Chhabra S."/>
            <person name="Brazil D."/>
            <person name="Morrissey J."/>
            <person name="Burke J."/>
            <person name="O'Gara F."/>
            <person name="Dowling D."/>
        </authorList>
    </citation>
    <scope>NUCLEOTIDE SEQUENCE</scope>
</reference>
<organism evidence="10">
    <name type="scientific">uncultured bacterium F25-01</name>
    <dbReference type="NCBI Taxonomy" id="1191433"/>
    <lineage>
        <taxon>Bacteria</taxon>
        <taxon>environmental samples</taxon>
    </lineage>
</organism>
<dbReference type="SMART" id="SM00862">
    <property type="entry name" value="Trans_reg_C"/>
    <property type="match status" value="1"/>
</dbReference>
<dbReference type="PANTHER" id="PTHR48111:SF40">
    <property type="entry name" value="PHOSPHATE REGULON TRANSCRIPTIONAL REGULATORY PROTEIN PHOB"/>
    <property type="match status" value="1"/>
</dbReference>
<evidence type="ECO:0000256" key="6">
    <source>
        <dbReference type="PROSITE-ProRule" id="PRU00169"/>
    </source>
</evidence>
<dbReference type="PANTHER" id="PTHR48111">
    <property type="entry name" value="REGULATOR OF RPOS"/>
    <property type="match status" value="1"/>
</dbReference>
<dbReference type="SUPFAM" id="SSF52172">
    <property type="entry name" value="CheY-like"/>
    <property type="match status" value="1"/>
</dbReference>
<evidence type="ECO:0000256" key="3">
    <source>
        <dbReference type="ARBA" id="ARBA00023015"/>
    </source>
</evidence>
<proteinExistence type="predicted"/>
<keyword evidence="1 6" id="KW-0597">Phosphoprotein</keyword>
<dbReference type="SUPFAM" id="SSF46894">
    <property type="entry name" value="C-terminal effector domain of the bipartite response regulators"/>
    <property type="match status" value="1"/>
</dbReference>
<dbReference type="Gene3D" id="1.10.10.10">
    <property type="entry name" value="Winged helix-like DNA-binding domain superfamily/Winged helix DNA-binding domain"/>
    <property type="match status" value="1"/>
</dbReference>
<evidence type="ECO:0000259" key="9">
    <source>
        <dbReference type="PROSITE" id="PS51755"/>
    </source>
</evidence>
<evidence type="ECO:0000256" key="2">
    <source>
        <dbReference type="ARBA" id="ARBA00023012"/>
    </source>
</evidence>
<dbReference type="InterPro" id="IPR001789">
    <property type="entry name" value="Sig_transdc_resp-reg_receiver"/>
</dbReference>
<dbReference type="Pfam" id="PF00486">
    <property type="entry name" value="Trans_reg_C"/>
    <property type="match status" value="1"/>
</dbReference>
<dbReference type="AlphaFoldDB" id="I3VIF7"/>
<feature type="DNA-binding region" description="OmpR/PhoB-type" evidence="7">
    <location>
        <begin position="136"/>
        <end position="235"/>
    </location>
</feature>
<dbReference type="SMART" id="SM00448">
    <property type="entry name" value="REC"/>
    <property type="match status" value="1"/>
</dbReference>
<keyword evidence="5" id="KW-0804">Transcription</keyword>
<dbReference type="GO" id="GO:0000976">
    <property type="term" value="F:transcription cis-regulatory region binding"/>
    <property type="evidence" value="ECO:0007669"/>
    <property type="project" value="TreeGrafter"/>
</dbReference>
<dbReference type="PROSITE" id="PS51755">
    <property type="entry name" value="OMPR_PHOB"/>
    <property type="match status" value="1"/>
</dbReference>
<protein>
    <submittedName>
        <fullName evidence="10">Phosphate regulon transcriptional regulatory protein PhoB</fullName>
    </submittedName>
</protein>
<dbReference type="GO" id="GO:0005829">
    <property type="term" value="C:cytosol"/>
    <property type="evidence" value="ECO:0007669"/>
    <property type="project" value="TreeGrafter"/>
</dbReference>
<sequence length="235" mass="26867">MARILLVEDDATLRSALAYNLRRDGYEVFLAADGEQALEEWARVPADLVLLDVMLPKIDGFEVLRRLRQSSGVPIVMLTARTDEIDRVVGLEIGADDYVTKPFSTRELLARVKANLRRRELLREEFRRDQITDSVENVVTVGPLRIDALRRRVLRDEEEILLKPKEFELLLHLARHPGQVFPADQLVETVWGYDALGDTRTVRVHIRSLREKLEADASNPELIETVRGVGYRFAG</sequence>
<dbReference type="Gene3D" id="6.10.250.690">
    <property type="match status" value="1"/>
</dbReference>
<dbReference type="InterPro" id="IPR036388">
    <property type="entry name" value="WH-like_DNA-bd_sf"/>
</dbReference>
<evidence type="ECO:0000259" key="8">
    <source>
        <dbReference type="PROSITE" id="PS50110"/>
    </source>
</evidence>
<dbReference type="GO" id="GO:0000156">
    <property type="term" value="F:phosphorelay response regulator activity"/>
    <property type="evidence" value="ECO:0007669"/>
    <property type="project" value="TreeGrafter"/>
</dbReference>
<keyword evidence="2" id="KW-0902">Two-component regulatory system</keyword>
<accession>I3VIF7</accession>
<dbReference type="Pfam" id="PF00072">
    <property type="entry name" value="Response_reg"/>
    <property type="match status" value="1"/>
</dbReference>
<dbReference type="EMBL" id="JQ970524">
    <property type="protein sequence ID" value="AFK79163.1"/>
    <property type="molecule type" value="Genomic_DNA"/>
</dbReference>
<evidence type="ECO:0000256" key="1">
    <source>
        <dbReference type="ARBA" id="ARBA00022553"/>
    </source>
</evidence>
<evidence type="ECO:0000256" key="5">
    <source>
        <dbReference type="ARBA" id="ARBA00023163"/>
    </source>
</evidence>
<dbReference type="InterPro" id="IPR001867">
    <property type="entry name" value="OmpR/PhoB-type_DNA-bd"/>
</dbReference>
<dbReference type="InterPro" id="IPR016032">
    <property type="entry name" value="Sig_transdc_resp-reg_C-effctor"/>
</dbReference>
<dbReference type="Gene3D" id="3.40.50.2300">
    <property type="match status" value="1"/>
</dbReference>